<comment type="caution">
    <text evidence="3">The sequence shown here is derived from an EMBL/GenBank/DDBJ whole genome shotgun (WGS) entry which is preliminary data.</text>
</comment>
<dbReference type="PANTHER" id="PTHR43244">
    <property type="match status" value="1"/>
</dbReference>
<dbReference type="SUPFAM" id="SSF51679">
    <property type="entry name" value="Bacterial luciferase-like"/>
    <property type="match status" value="1"/>
</dbReference>
<organism evidence="3 4">
    <name type="scientific">Micromonospora rubida</name>
    <dbReference type="NCBI Taxonomy" id="2697657"/>
    <lineage>
        <taxon>Bacteria</taxon>
        <taxon>Bacillati</taxon>
        <taxon>Actinomycetota</taxon>
        <taxon>Actinomycetes</taxon>
        <taxon>Micromonosporales</taxon>
        <taxon>Micromonosporaceae</taxon>
        <taxon>Micromonospora</taxon>
    </lineage>
</organism>
<evidence type="ECO:0000313" key="4">
    <source>
        <dbReference type="Proteomes" id="UP001611075"/>
    </source>
</evidence>
<dbReference type="InterPro" id="IPR050564">
    <property type="entry name" value="F420-G6PD/mer"/>
</dbReference>
<evidence type="ECO:0000256" key="1">
    <source>
        <dbReference type="ARBA" id="ARBA00023002"/>
    </source>
</evidence>
<dbReference type="RefSeq" id="WP_396679640.1">
    <property type="nucleotide sequence ID" value="NZ_JBIRPU010000008.1"/>
</dbReference>
<gene>
    <name evidence="3" type="ORF">ACH4OY_14305</name>
</gene>
<name>A0ABW7SMT8_9ACTN</name>
<feature type="domain" description="Luciferase-like" evidence="2">
    <location>
        <begin position="9"/>
        <end position="283"/>
    </location>
</feature>
<sequence length="315" mass="32663">MEIAVSHLPTDPARALEIARLAEEVGIGTFGVADSSHLYGAMYPVAQHILAHTRTIQVGPCVTNPVTRHPSVHAADVAALNGLFPGRVFVAMGTGDSAVHSVGLRPADPGQVGEALDTIRAAAGPGPQLFLAASGPRAAAATPVSADGVLLGGGFEPGWLGRLATAAAEGAGRRQRGWMIAVAHLVERDSEVAAARQAVRASVIAVARHGLGVNLAGRGVPADLVPGLRELFSRYVFAEHARPDGANARTLADYPREEAYLLDRFALVGTPGEAAERLRAVEEKTDIEGIVLTTTVPDPMTHVALIGRLVQGGRA</sequence>
<accession>A0ABW7SMT8</accession>
<proteinExistence type="predicted"/>
<dbReference type="Gene3D" id="3.20.20.30">
    <property type="entry name" value="Luciferase-like domain"/>
    <property type="match status" value="1"/>
</dbReference>
<evidence type="ECO:0000313" key="3">
    <source>
        <dbReference type="EMBL" id="MFI0793846.1"/>
    </source>
</evidence>
<dbReference type="InterPro" id="IPR011251">
    <property type="entry name" value="Luciferase-like_dom"/>
</dbReference>
<dbReference type="PANTHER" id="PTHR43244:SF1">
    <property type="entry name" value="5,10-METHYLENETETRAHYDROMETHANOPTERIN REDUCTASE"/>
    <property type="match status" value="1"/>
</dbReference>
<evidence type="ECO:0000259" key="2">
    <source>
        <dbReference type="Pfam" id="PF00296"/>
    </source>
</evidence>
<dbReference type="Proteomes" id="UP001611075">
    <property type="component" value="Unassembled WGS sequence"/>
</dbReference>
<dbReference type="EMBL" id="JBIRPU010000008">
    <property type="protein sequence ID" value="MFI0793846.1"/>
    <property type="molecule type" value="Genomic_DNA"/>
</dbReference>
<reference evidence="3 4" key="1">
    <citation type="submission" date="2024-10" db="EMBL/GenBank/DDBJ databases">
        <title>The Natural Products Discovery Center: Release of the First 8490 Sequenced Strains for Exploring Actinobacteria Biosynthetic Diversity.</title>
        <authorList>
            <person name="Kalkreuter E."/>
            <person name="Kautsar S.A."/>
            <person name="Yang D."/>
            <person name="Bader C.D."/>
            <person name="Teijaro C.N."/>
            <person name="Fluegel L."/>
            <person name="Davis C.M."/>
            <person name="Simpson J.R."/>
            <person name="Lauterbach L."/>
            <person name="Steele A.D."/>
            <person name="Gui C."/>
            <person name="Meng S."/>
            <person name="Li G."/>
            <person name="Viehrig K."/>
            <person name="Ye F."/>
            <person name="Su P."/>
            <person name="Kiefer A.F."/>
            <person name="Nichols A."/>
            <person name="Cepeda A.J."/>
            <person name="Yan W."/>
            <person name="Fan B."/>
            <person name="Jiang Y."/>
            <person name="Adhikari A."/>
            <person name="Zheng C.-J."/>
            <person name="Schuster L."/>
            <person name="Cowan T.M."/>
            <person name="Smanski M.J."/>
            <person name="Chevrette M.G."/>
            <person name="De Carvalho L.P.S."/>
            <person name="Shen B."/>
        </authorList>
    </citation>
    <scope>NUCLEOTIDE SEQUENCE [LARGE SCALE GENOMIC DNA]</scope>
    <source>
        <strain evidence="3 4">NPDC021253</strain>
    </source>
</reference>
<keyword evidence="4" id="KW-1185">Reference proteome</keyword>
<keyword evidence="1" id="KW-0560">Oxidoreductase</keyword>
<dbReference type="InterPro" id="IPR036661">
    <property type="entry name" value="Luciferase-like_sf"/>
</dbReference>
<protein>
    <submittedName>
        <fullName evidence="3">LLM class flavin-dependent oxidoreductase</fullName>
    </submittedName>
</protein>
<dbReference type="Pfam" id="PF00296">
    <property type="entry name" value="Bac_luciferase"/>
    <property type="match status" value="1"/>
</dbReference>